<feature type="domain" description="PAS" evidence="7">
    <location>
        <begin position="134"/>
        <end position="204"/>
    </location>
</feature>
<evidence type="ECO:0000256" key="4">
    <source>
        <dbReference type="ARBA" id="ARBA00022777"/>
    </source>
</evidence>
<dbReference type="InterPro" id="IPR035965">
    <property type="entry name" value="PAS-like_dom_sf"/>
</dbReference>
<dbReference type="InterPro" id="IPR001610">
    <property type="entry name" value="PAC"/>
</dbReference>
<reference evidence="9" key="1">
    <citation type="journal article" date="2019" name="Int. J. Syst. Evol. Microbiol.">
        <title>The Global Catalogue of Microorganisms (GCM) 10K type strain sequencing project: providing services to taxonomists for standard genome sequencing and annotation.</title>
        <authorList>
            <consortium name="The Broad Institute Genomics Platform"/>
            <consortium name="The Broad Institute Genome Sequencing Center for Infectious Disease"/>
            <person name="Wu L."/>
            <person name="Ma J."/>
        </authorList>
    </citation>
    <scope>NUCLEOTIDE SEQUENCE [LARGE SCALE GENOMIC DNA]</scope>
    <source>
        <strain evidence="9">JCM 16950</strain>
    </source>
</reference>
<dbReference type="NCBIfam" id="TIGR00229">
    <property type="entry name" value="sensory_box"/>
    <property type="match status" value="2"/>
</dbReference>
<dbReference type="Gene3D" id="3.30.565.10">
    <property type="entry name" value="Histidine kinase-like ATPase, C-terminal domain"/>
    <property type="match status" value="1"/>
</dbReference>
<comment type="catalytic activity">
    <reaction evidence="1">
        <text>ATP + protein L-histidine = ADP + protein N-phospho-L-histidine.</text>
        <dbReference type="EC" id="2.7.13.3"/>
    </reaction>
</comment>
<evidence type="ECO:0000259" key="6">
    <source>
        <dbReference type="PROSITE" id="PS50109"/>
    </source>
</evidence>
<dbReference type="EC" id="2.7.13.3" evidence="2"/>
<dbReference type="InterPro" id="IPR005467">
    <property type="entry name" value="His_kinase_dom"/>
</dbReference>
<evidence type="ECO:0000256" key="2">
    <source>
        <dbReference type="ARBA" id="ARBA00012438"/>
    </source>
</evidence>
<dbReference type="PROSITE" id="PS50109">
    <property type="entry name" value="HIS_KIN"/>
    <property type="match status" value="1"/>
</dbReference>
<dbReference type="SMART" id="SM00086">
    <property type="entry name" value="PAC"/>
    <property type="match status" value="2"/>
</dbReference>
<dbReference type="InterPro" id="IPR004358">
    <property type="entry name" value="Sig_transdc_His_kin-like_C"/>
</dbReference>
<sequence length="606" mass="65894">MAVHGLGVDKWPAPIAARLLDLSADFAVAAGFDGYFKELTGDWEGLLGYSITELQARPLLEFVHPDDVAATAEKLASARDGADIVSFECRFVGRDGQSRSLQWTAVGMPQEQCYRAIAHDLTARRAAEASRLESERRYADMIESSHDIVQSILPDGHFQFVNKAWYEHLGYTPEELPGLTLFDIVAEADHDHCTILIAQIMSGHSFDKVEVSFVAKGGRTFPVEGNATGRFRDGEYMATHTFFRDISDRKEAEALQAAYQRELEQEVAERTAALVQSEKLATLGRLSAGMAHELNNPAAAALRGALQLREALSATSSAFLDLAQAGLDPDDTAELQRLLERAGQQATLPDTRDPLARSAAEEAVEQWLDQHGVDGGWDLSGAIAAVGLDEAGLAQIAARFRSAQLPAALNVLSHSFTALALLEQISHGSQRISEIVRALKDYSFMDRAPVQDIDVRRALDNTLVMLQAKLKQGIEVTSSYADDVPHIEALGSELNQVWTNIIDNAIDAMGGTGHLEIRTSRTDTGVAVEIEDDGPGIPSEILDKIFDPFFTTKGPGSGTGLGLNIVFNIIRGSGGHIDVRSRPGRTVFRVELPLRRIHETPKGGQL</sequence>
<dbReference type="RefSeq" id="WP_344783063.1">
    <property type="nucleotide sequence ID" value="NZ_BAABAF010000007.1"/>
</dbReference>
<evidence type="ECO:0000313" key="8">
    <source>
        <dbReference type="EMBL" id="GAA3767300.1"/>
    </source>
</evidence>
<dbReference type="InterPro" id="IPR036890">
    <property type="entry name" value="HATPase_C_sf"/>
</dbReference>
<dbReference type="SUPFAM" id="SSF55874">
    <property type="entry name" value="ATPase domain of HSP90 chaperone/DNA topoisomerase II/histidine kinase"/>
    <property type="match status" value="1"/>
</dbReference>
<evidence type="ECO:0000313" key="9">
    <source>
        <dbReference type="Proteomes" id="UP001500540"/>
    </source>
</evidence>
<name>A0ABP7GKP1_9MICO</name>
<dbReference type="PRINTS" id="PR00344">
    <property type="entry name" value="BCTRLSENSOR"/>
</dbReference>
<feature type="domain" description="Histidine kinase" evidence="6">
    <location>
        <begin position="421"/>
        <end position="596"/>
    </location>
</feature>
<keyword evidence="5" id="KW-0902">Two-component regulatory system</keyword>
<keyword evidence="4" id="KW-0418">Kinase</keyword>
<dbReference type="SUPFAM" id="SSF55785">
    <property type="entry name" value="PYP-like sensor domain (PAS domain)"/>
    <property type="match status" value="2"/>
</dbReference>
<evidence type="ECO:0000256" key="3">
    <source>
        <dbReference type="ARBA" id="ARBA00022553"/>
    </source>
</evidence>
<dbReference type="SMART" id="SM00387">
    <property type="entry name" value="HATPase_c"/>
    <property type="match status" value="1"/>
</dbReference>
<proteinExistence type="predicted"/>
<evidence type="ECO:0000259" key="7">
    <source>
        <dbReference type="PROSITE" id="PS50112"/>
    </source>
</evidence>
<dbReference type="SMART" id="SM00091">
    <property type="entry name" value="PAS"/>
    <property type="match status" value="2"/>
</dbReference>
<dbReference type="Proteomes" id="UP001500540">
    <property type="component" value="Unassembled WGS sequence"/>
</dbReference>
<dbReference type="Pfam" id="PF08447">
    <property type="entry name" value="PAS_3"/>
    <property type="match status" value="1"/>
</dbReference>
<dbReference type="PANTHER" id="PTHR43065:SF48">
    <property type="entry name" value="HISTIDINE KINASE"/>
    <property type="match status" value="1"/>
</dbReference>
<dbReference type="PANTHER" id="PTHR43065">
    <property type="entry name" value="SENSOR HISTIDINE KINASE"/>
    <property type="match status" value="1"/>
</dbReference>
<gene>
    <name evidence="8" type="ORF">GCM10022240_19610</name>
</gene>
<dbReference type="CDD" id="cd00130">
    <property type="entry name" value="PAS"/>
    <property type="match status" value="2"/>
</dbReference>
<feature type="domain" description="PAS" evidence="7">
    <location>
        <begin position="18"/>
        <end position="82"/>
    </location>
</feature>
<accession>A0ABP7GKP1</accession>
<dbReference type="InterPro" id="IPR013655">
    <property type="entry name" value="PAS_fold_3"/>
</dbReference>
<dbReference type="EMBL" id="BAABAF010000007">
    <property type="protein sequence ID" value="GAA3767300.1"/>
    <property type="molecule type" value="Genomic_DNA"/>
</dbReference>
<evidence type="ECO:0000256" key="5">
    <source>
        <dbReference type="ARBA" id="ARBA00023012"/>
    </source>
</evidence>
<protein>
    <recommendedName>
        <fullName evidence="2">histidine kinase</fullName>
        <ecNumber evidence="2">2.7.13.3</ecNumber>
    </recommendedName>
</protein>
<dbReference type="CDD" id="cd00082">
    <property type="entry name" value="HisKA"/>
    <property type="match status" value="1"/>
</dbReference>
<keyword evidence="4" id="KW-0808">Transferase</keyword>
<dbReference type="Gene3D" id="1.10.287.130">
    <property type="match status" value="1"/>
</dbReference>
<organism evidence="8 9">
    <name type="scientific">Microbacterium kribbense</name>
    <dbReference type="NCBI Taxonomy" id="433645"/>
    <lineage>
        <taxon>Bacteria</taxon>
        <taxon>Bacillati</taxon>
        <taxon>Actinomycetota</taxon>
        <taxon>Actinomycetes</taxon>
        <taxon>Micrococcales</taxon>
        <taxon>Microbacteriaceae</taxon>
        <taxon>Microbacterium</taxon>
    </lineage>
</organism>
<evidence type="ECO:0000256" key="1">
    <source>
        <dbReference type="ARBA" id="ARBA00000085"/>
    </source>
</evidence>
<dbReference type="Pfam" id="PF13426">
    <property type="entry name" value="PAS_9"/>
    <property type="match status" value="1"/>
</dbReference>
<dbReference type="Gene3D" id="3.30.450.20">
    <property type="entry name" value="PAS domain"/>
    <property type="match status" value="2"/>
</dbReference>
<dbReference type="Pfam" id="PF02518">
    <property type="entry name" value="HATPase_c"/>
    <property type="match status" value="1"/>
</dbReference>
<dbReference type="InterPro" id="IPR003661">
    <property type="entry name" value="HisK_dim/P_dom"/>
</dbReference>
<dbReference type="PROSITE" id="PS50112">
    <property type="entry name" value="PAS"/>
    <property type="match status" value="2"/>
</dbReference>
<keyword evidence="9" id="KW-1185">Reference proteome</keyword>
<dbReference type="InterPro" id="IPR000014">
    <property type="entry name" value="PAS"/>
</dbReference>
<comment type="caution">
    <text evidence="8">The sequence shown here is derived from an EMBL/GenBank/DDBJ whole genome shotgun (WGS) entry which is preliminary data.</text>
</comment>
<keyword evidence="3" id="KW-0597">Phosphoprotein</keyword>
<dbReference type="InterPro" id="IPR003594">
    <property type="entry name" value="HATPase_dom"/>
</dbReference>